<dbReference type="OrthoDB" id="1163736at2"/>
<dbReference type="EMBL" id="VNHU01000002">
    <property type="protein sequence ID" value="TYP75809.1"/>
    <property type="molecule type" value="Genomic_DNA"/>
</dbReference>
<gene>
    <name evidence="1" type="ORF">BD809_10216</name>
</gene>
<organism evidence="1 2">
    <name type="scientific">Aquimarina intermedia</name>
    <dbReference type="NCBI Taxonomy" id="350814"/>
    <lineage>
        <taxon>Bacteria</taxon>
        <taxon>Pseudomonadati</taxon>
        <taxon>Bacteroidota</taxon>
        <taxon>Flavobacteriia</taxon>
        <taxon>Flavobacteriales</taxon>
        <taxon>Flavobacteriaceae</taxon>
        <taxon>Aquimarina</taxon>
    </lineage>
</organism>
<keyword evidence="2" id="KW-1185">Reference proteome</keyword>
<dbReference type="Proteomes" id="UP000324376">
    <property type="component" value="Unassembled WGS sequence"/>
</dbReference>
<comment type="caution">
    <text evidence="1">The sequence shown here is derived from an EMBL/GenBank/DDBJ whole genome shotgun (WGS) entry which is preliminary data.</text>
</comment>
<protein>
    <submittedName>
        <fullName evidence="1">Uncharacterized protein</fullName>
    </submittedName>
</protein>
<evidence type="ECO:0000313" key="2">
    <source>
        <dbReference type="Proteomes" id="UP000324376"/>
    </source>
</evidence>
<accession>A0A5S5C9G7</accession>
<proteinExistence type="predicted"/>
<sequence>MDIKEKERIVRTNVLHIFKENFKVRKTDSEILDISPEKEFDKNFIKYYQSILDIFFIEQEHLGKITGKVKDTVKKVARLWQTNPHSYSPFEMQ</sequence>
<dbReference type="RefSeq" id="WP_148781455.1">
    <property type="nucleotide sequence ID" value="NZ_VNHU01000002.1"/>
</dbReference>
<name>A0A5S5C9G7_9FLAO</name>
<reference evidence="1 2" key="1">
    <citation type="submission" date="2019-07" db="EMBL/GenBank/DDBJ databases">
        <title>Genomic Encyclopedia of Archaeal and Bacterial Type Strains, Phase II (KMG-II): from individual species to whole genera.</title>
        <authorList>
            <person name="Goeker M."/>
        </authorList>
    </citation>
    <scope>NUCLEOTIDE SEQUENCE [LARGE SCALE GENOMIC DNA]</scope>
    <source>
        <strain evidence="1 2">DSM 17527</strain>
    </source>
</reference>
<evidence type="ECO:0000313" key="1">
    <source>
        <dbReference type="EMBL" id="TYP75809.1"/>
    </source>
</evidence>
<dbReference type="AlphaFoldDB" id="A0A5S5C9G7"/>